<protein>
    <submittedName>
        <fullName evidence="1">Uncharacterized protein</fullName>
    </submittedName>
</protein>
<gene>
    <name evidence="1" type="ORF">Plo01_25620</name>
</gene>
<dbReference type="EMBL" id="BOOH01000019">
    <property type="protein sequence ID" value="GIH76133.1"/>
    <property type="molecule type" value="Genomic_DNA"/>
</dbReference>
<evidence type="ECO:0000313" key="1">
    <source>
        <dbReference type="EMBL" id="GIH76133.1"/>
    </source>
</evidence>
<accession>A0A8J3RJI5</accession>
<organism evidence="1 2">
    <name type="scientific">Planobispora longispora</name>
    <dbReference type="NCBI Taxonomy" id="28887"/>
    <lineage>
        <taxon>Bacteria</taxon>
        <taxon>Bacillati</taxon>
        <taxon>Actinomycetota</taxon>
        <taxon>Actinomycetes</taxon>
        <taxon>Streptosporangiales</taxon>
        <taxon>Streptosporangiaceae</taxon>
        <taxon>Planobispora</taxon>
    </lineage>
</organism>
<evidence type="ECO:0000313" key="2">
    <source>
        <dbReference type="Proteomes" id="UP000616724"/>
    </source>
</evidence>
<proteinExistence type="predicted"/>
<keyword evidence="2" id="KW-1185">Reference proteome</keyword>
<dbReference type="Proteomes" id="UP000616724">
    <property type="component" value="Unassembled WGS sequence"/>
</dbReference>
<comment type="caution">
    <text evidence="1">The sequence shown here is derived from an EMBL/GenBank/DDBJ whole genome shotgun (WGS) entry which is preliminary data.</text>
</comment>
<reference evidence="1 2" key="1">
    <citation type="submission" date="2021-01" db="EMBL/GenBank/DDBJ databases">
        <title>Whole genome shotgun sequence of Planobispora longispora NBRC 13918.</title>
        <authorList>
            <person name="Komaki H."/>
            <person name="Tamura T."/>
        </authorList>
    </citation>
    <scope>NUCLEOTIDE SEQUENCE [LARGE SCALE GENOMIC DNA]</scope>
    <source>
        <strain evidence="1 2">NBRC 13918</strain>
    </source>
</reference>
<dbReference type="RefSeq" id="WP_203890745.1">
    <property type="nucleotide sequence ID" value="NZ_BOOH01000019.1"/>
</dbReference>
<dbReference type="AlphaFoldDB" id="A0A8J3RJI5"/>
<name>A0A8J3RJI5_9ACTN</name>
<dbReference type="SUPFAM" id="SSF49899">
    <property type="entry name" value="Concanavalin A-like lectins/glucanases"/>
    <property type="match status" value="1"/>
</dbReference>
<dbReference type="Gene3D" id="2.60.120.200">
    <property type="match status" value="1"/>
</dbReference>
<dbReference type="InterPro" id="IPR013320">
    <property type="entry name" value="ConA-like_dom_sf"/>
</dbReference>
<sequence>MATFSIKAEVEFTAGVWTNISAYVRVAAGISIRRGRGDEQSEIQPGTMTLTLVNSDGRFTPSLATSPYYPNVRKGVGIRLSVVVGATTYQRFQGHVNEWPVEWEDSVLCLVSIVCTDLFKRLGADAPMRSLLEEEMLFLQPDAYYTLGEASGSTSAGDTSGKGQSSMSIYQIAGAGGSVEFGDAEGPGTDDLPAVRFTPFSATQGKGLRGNLDSAAGSCVIACWVSTTVRDRDIMQICNRVTGLGGAATILNIHPTDGRLRVNVFNGDDAMGSGTTFGGIRPVDLDNGANHLIAVQIKSNGDVFISVDGVDGASGLAYGSIIRTDVYDRLVAGGFKEPATTGSNMFDGVLSHIWFKRTAVMPDWSHVWSAGNGNTETTTARFTRLCALLGLSGTILGSSTTQISSQAAGGKTPAAALRDVAAVEAGLVYASRASADVVFETRAHRYNKASSLTLTTTDIGGDLTWSDDDQPLVNDVTNQREGGADQRVKDQASIDAYGVYTGGSSQAWATDADALAAAQWEVYLGADPPPRVTQVRCPASTLAIHTSVLALDLSDVITLTGLPATSPETSVELFVEGYQEDITEGLHSITFNTSPAEPYQVWQIGVPGHSEIGVTTRIGL</sequence>